<dbReference type="InterPro" id="IPR041698">
    <property type="entry name" value="Methyltransf_25"/>
</dbReference>
<dbReference type="PANTHER" id="PTHR43861:SF1">
    <property type="entry name" value="TRANS-ACONITATE 2-METHYLTRANSFERASE"/>
    <property type="match status" value="1"/>
</dbReference>
<dbReference type="Pfam" id="PF13649">
    <property type="entry name" value="Methyltransf_25"/>
    <property type="match status" value="1"/>
</dbReference>
<accession>A0A373FG55</accession>
<dbReference type="Proteomes" id="UP000261948">
    <property type="component" value="Unassembled WGS sequence"/>
</dbReference>
<gene>
    <name evidence="4" type="ORF">DZC30_16580</name>
</gene>
<sequence length="271" mass="30050">MQDWNPALYLRFANERTRPAAELLARVPGLQPARALHVVDLGCGPGNSTELLVERFAGPDQEADVLGVDNSEAMLETARKQLPRARFEAGDIASWAPAAGQAAPDLIYANASIQWVGEHEQLIPRLLSLLAPGGVLAIQMPDNRQQPTHRLMREIAREPKFADYIGDADKVRTEILPIGAYYDLLAAPERETASVDVWHTIYQHPMDSAAAIVQWLRGTGLKPFVEGLPAELQADFLAEYERRIDAAYPQRADGKRLLAFPRLFLVAQRKS</sequence>
<keyword evidence="5" id="KW-1185">Reference proteome</keyword>
<feature type="domain" description="Methyltransferase" evidence="3">
    <location>
        <begin position="38"/>
        <end position="134"/>
    </location>
</feature>
<dbReference type="PANTHER" id="PTHR43861">
    <property type="entry name" value="TRANS-ACONITATE 2-METHYLTRANSFERASE-RELATED"/>
    <property type="match status" value="1"/>
</dbReference>
<protein>
    <submittedName>
        <fullName evidence="4">Trans-aconitate 2-methyltransferase</fullName>
        <ecNumber evidence="4">2.1.1.144</ecNumber>
    </submittedName>
</protein>
<comment type="caution">
    <text evidence="4">The sequence shown here is derived from an EMBL/GenBank/DDBJ whole genome shotgun (WGS) entry which is preliminary data.</text>
</comment>
<dbReference type="InterPro" id="IPR023149">
    <property type="entry name" value="Trans_acon_MeTrfase_C"/>
</dbReference>
<dbReference type="InterPro" id="IPR029063">
    <property type="entry name" value="SAM-dependent_MTases_sf"/>
</dbReference>
<organism evidence="4 5">
    <name type="scientific">Comamonas testosteroni</name>
    <name type="common">Pseudomonas testosteroni</name>
    <dbReference type="NCBI Taxonomy" id="285"/>
    <lineage>
        <taxon>Bacteria</taxon>
        <taxon>Pseudomonadati</taxon>
        <taxon>Pseudomonadota</taxon>
        <taxon>Betaproteobacteria</taxon>
        <taxon>Burkholderiales</taxon>
        <taxon>Comamonadaceae</taxon>
        <taxon>Comamonas</taxon>
    </lineage>
</organism>
<keyword evidence="1 4" id="KW-0489">Methyltransferase</keyword>
<keyword evidence="2 4" id="KW-0808">Transferase</keyword>
<dbReference type="AlphaFoldDB" id="A0A373FG55"/>
<name>A0A373FG55_COMTE</name>
<evidence type="ECO:0000256" key="1">
    <source>
        <dbReference type="ARBA" id="ARBA00022603"/>
    </source>
</evidence>
<evidence type="ECO:0000259" key="3">
    <source>
        <dbReference type="Pfam" id="PF13649"/>
    </source>
</evidence>
<dbReference type="Gene3D" id="3.40.50.150">
    <property type="entry name" value="Vaccinia Virus protein VP39"/>
    <property type="match status" value="1"/>
</dbReference>
<dbReference type="EC" id="2.1.1.144" evidence="4"/>
<dbReference type="CDD" id="cd02440">
    <property type="entry name" value="AdoMet_MTases"/>
    <property type="match status" value="1"/>
</dbReference>
<evidence type="ECO:0000256" key="2">
    <source>
        <dbReference type="ARBA" id="ARBA00022679"/>
    </source>
</evidence>
<proteinExistence type="predicted"/>
<dbReference type="Gene3D" id="1.10.150.290">
    <property type="entry name" value="S-adenosyl-L-methionine-dependent methyltransferases"/>
    <property type="match status" value="1"/>
</dbReference>
<dbReference type="OrthoDB" id="9795085at2"/>
<dbReference type="EMBL" id="QURR01000023">
    <property type="protein sequence ID" value="RGE42389.1"/>
    <property type="molecule type" value="Genomic_DNA"/>
</dbReference>
<evidence type="ECO:0000313" key="5">
    <source>
        <dbReference type="Proteomes" id="UP000261948"/>
    </source>
</evidence>
<dbReference type="NCBIfam" id="NF002463">
    <property type="entry name" value="PRK01683.1"/>
    <property type="match status" value="1"/>
</dbReference>
<dbReference type="GO" id="GO:0030798">
    <property type="term" value="F:trans-aconitate 2-methyltransferase activity"/>
    <property type="evidence" value="ECO:0007669"/>
    <property type="project" value="UniProtKB-EC"/>
</dbReference>
<reference evidence="4 5" key="1">
    <citation type="submission" date="2018-08" db="EMBL/GenBank/DDBJ databases">
        <title>Comamonas testosteroni strain SWCO2.</title>
        <authorList>
            <person name="Jiang N."/>
            <person name="Zhang X.Z."/>
        </authorList>
    </citation>
    <scope>NUCLEOTIDE SEQUENCE [LARGE SCALE GENOMIC DNA]</scope>
    <source>
        <strain evidence="4 5">SWCO2</strain>
    </source>
</reference>
<dbReference type="SUPFAM" id="SSF53335">
    <property type="entry name" value="S-adenosyl-L-methionine-dependent methyltransferases"/>
    <property type="match status" value="1"/>
</dbReference>
<evidence type="ECO:0000313" key="4">
    <source>
        <dbReference type="EMBL" id="RGE42389.1"/>
    </source>
</evidence>
<dbReference type="GO" id="GO:0032259">
    <property type="term" value="P:methylation"/>
    <property type="evidence" value="ECO:0007669"/>
    <property type="project" value="UniProtKB-KW"/>
</dbReference>